<dbReference type="GO" id="GO:0006633">
    <property type="term" value="P:fatty acid biosynthetic process"/>
    <property type="evidence" value="ECO:0007669"/>
    <property type="project" value="TreeGrafter"/>
</dbReference>
<keyword evidence="3" id="KW-0511">Multifunctional enzyme</keyword>
<feature type="domain" description="Ketosynthase family 3 (KS3)" evidence="4">
    <location>
        <begin position="34"/>
        <end position="131"/>
    </location>
</feature>
<evidence type="ECO:0000313" key="6">
    <source>
        <dbReference type="Proteomes" id="UP000661025"/>
    </source>
</evidence>
<comment type="cofactor">
    <cofactor evidence="1">
        <name>pantetheine 4'-phosphate</name>
        <dbReference type="ChEBI" id="CHEBI:47942"/>
    </cofactor>
</comment>
<reference evidence="5" key="1">
    <citation type="submission" date="2020-09" db="EMBL/GenBank/DDBJ databases">
        <title>Streptomyces canutascabiei sp. nov., which causes potato common scab and is distributed across the world.</title>
        <authorList>
            <person name="Nguyen H.P."/>
            <person name="Weisberg A.J."/>
            <person name="Chang J.H."/>
            <person name="Clarke C.R."/>
        </authorList>
    </citation>
    <scope>NUCLEOTIDE SEQUENCE</scope>
    <source>
        <strain evidence="5">ID-01-6.2a</strain>
    </source>
</reference>
<comment type="caution">
    <text evidence="5">The sequence shown here is derived from an EMBL/GenBank/DDBJ whole genome shotgun (WGS) entry which is preliminary data.</text>
</comment>
<dbReference type="PROSITE" id="PS52004">
    <property type="entry name" value="KS3_2"/>
    <property type="match status" value="1"/>
</dbReference>
<dbReference type="PANTHER" id="PTHR43775:SF51">
    <property type="entry name" value="INACTIVE PHENOLPHTHIOCEROL SYNTHESIS POLYKETIDE SYNTHASE TYPE I PKS1-RELATED"/>
    <property type="match status" value="1"/>
</dbReference>
<name>A0A927QQW4_9ACTN</name>
<organism evidence="5 6">
    <name type="scientific">Streptomyces caniscabiei</name>
    <dbReference type="NCBI Taxonomy" id="2746961"/>
    <lineage>
        <taxon>Bacteria</taxon>
        <taxon>Bacillati</taxon>
        <taxon>Actinomycetota</taxon>
        <taxon>Actinomycetes</taxon>
        <taxon>Kitasatosporales</taxon>
        <taxon>Streptomycetaceae</taxon>
        <taxon>Streptomyces</taxon>
    </lineage>
</organism>
<dbReference type="InterPro" id="IPR014030">
    <property type="entry name" value="Ketoacyl_synth_N"/>
</dbReference>
<keyword evidence="2" id="KW-0808">Transferase</keyword>
<dbReference type="InterPro" id="IPR050091">
    <property type="entry name" value="PKS_NRPS_Biosynth_Enz"/>
</dbReference>
<feature type="non-terminal residue" evidence="5">
    <location>
        <position position="131"/>
    </location>
</feature>
<dbReference type="Pfam" id="PF00109">
    <property type="entry name" value="ketoacyl-synt"/>
    <property type="match status" value="1"/>
</dbReference>
<gene>
    <name evidence="5" type="ORF">IHE70_45030</name>
</gene>
<dbReference type="InterPro" id="IPR020841">
    <property type="entry name" value="PKS_Beta-ketoAc_synthase_dom"/>
</dbReference>
<dbReference type="Proteomes" id="UP000661025">
    <property type="component" value="Unassembled WGS sequence"/>
</dbReference>
<proteinExistence type="predicted"/>
<dbReference type="PANTHER" id="PTHR43775">
    <property type="entry name" value="FATTY ACID SYNTHASE"/>
    <property type="match status" value="1"/>
</dbReference>
<dbReference type="InterPro" id="IPR016039">
    <property type="entry name" value="Thiolase-like"/>
</dbReference>
<dbReference type="Pfam" id="PF08990">
    <property type="entry name" value="Docking"/>
    <property type="match status" value="1"/>
</dbReference>
<protein>
    <submittedName>
        <fullName evidence="5">Polyketide synthase docking domain-containing protein</fullName>
    </submittedName>
</protein>
<evidence type="ECO:0000256" key="2">
    <source>
        <dbReference type="ARBA" id="ARBA00022679"/>
    </source>
</evidence>
<dbReference type="GO" id="GO:0004312">
    <property type="term" value="F:fatty acid synthase activity"/>
    <property type="evidence" value="ECO:0007669"/>
    <property type="project" value="TreeGrafter"/>
</dbReference>
<evidence type="ECO:0000256" key="3">
    <source>
        <dbReference type="ARBA" id="ARBA00023268"/>
    </source>
</evidence>
<dbReference type="AlphaFoldDB" id="A0A927QQW4"/>
<dbReference type="SUPFAM" id="SSF53901">
    <property type="entry name" value="Thiolase-like"/>
    <property type="match status" value="1"/>
</dbReference>
<dbReference type="EMBL" id="JACYXT010000046">
    <property type="protein sequence ID" value="MBD9730197.1"/>
    <property type="molecule type" value="Genomic_DNA"/>
</dbReference>
<dbReference type="RefSeq" id="WP_192366176.1">
    <property type="nucleotide sequence ID" value="NZ_JACYXT010000046.1"/>
</dbReference>
<evidence type="ECO:0000256" key="1">
    <source>
        <dbReference type="ARBA" id="ARBA00001957"/>
    </source>
</evidence>
<evidence type="ECO:0000259" key="4">
    <source>
        <dbReference type="PROSITE" id="PS52004"/>
    </source>
</evidence>
<dbReference type="InterPro" id="IPR015083">
    <property type="entry name" value="NorB/c/GfsB-D-like_docking"/>
</dbReference>
<accession>A0A927QQW4</accession>
<evidence type="ECO:0000313" key="5">
    <source>
        <dbReference type="EMBL" id="MBD9730197.1"/>
    </source>
</evidence>
<dbReference type="SUPFAM" id="SSF101173">
    <property type="entry name" value="Docking domain B of the erythromycin polyketide synthase (DEBS)"/>
    <property type="match status" value="1"/>
</dbReference>
<dbReference type="InterPro" id="IPR036299">
    <property type="entry name" value="Polyketide_synth_docking_sf"/>
</dbReference>
<sequence>MTAENDKIRSYLKRATAELHRTKSRLAEVESARHEPIAIVGMACRYPGGVASPEELWDLVAAGTDAVSPFPVDRGWDVEGLYDPDPGTPGKTYVREGGFLHAAAEFDAEFFGISPREAAAMDPQQRLLLET</sequence>
<dbReference type="Gene3D" id="3.40.47.10">
    <property type="match status" value="1"/>
</dbReference>